<dbReference type="OrthoDB" id="10034427at2759"/>
<evidence type="ECO:0000256" key="1">
    <source>
        <dbReference type="SAM" id="Coils"/>
    </source>
</evidence>
<dbReference type="Proteomes" id="UP000663891">
    <property type="component" value="Unassembled WGS sequence"/>
</dbReference>
<proteinExistence type="predicted"/>
<feature type="coiled-coil region" evidence="1">
    <location>
        <begin position="111"/>
        <end position="138"/>
    </location>
</feature>
<dbReference type="EMBL" id="CAJOAY010000528">
    <property type="protein sequence ID" value="CAF3685312.1"/>
    <property type="molecule type" value="Genomic_DNA"/>
</dbReference>
<keyword evidence="1" id="KW-0175">Coiled coil</keyword>
<keyword evidence="2" id="KW-0472">Membrane</keyword>
<dbReference type="AlphaFoldDB" id="A0A815DW06"/>
<evidence type="ECO:0000313" key="4">
    <source>
        <dbReference type="EMBL" id="CAF3685312.1"/>
    </source>
</evidence>
<gene>
    <name evidence="4" type="ORF">OKA104_LOCUS11415</name>
    <name evidence="3" type="ORF">VCS650_LOCUS31364</name>
</gene>
<evidence type="ECO:0000313" key="5">
    <source>
        <dbReference type="Proteomes" id="UP000663891"/>
    </source>
</evidence>
<comment type="caution">
    <text evidence="3">The sequence shown here is derived from an EMBL/GenBank/DDBJ whole genome shotgun (WGS) entry which is preliminary data.</text>
</comment>
<feature type="transmembrane region" description="Helical" evidence="2">
    <location>
        <begin position="28"/>
        <end position="48"/>
    </location>
</feature>
<evidence type="ECO:0000313" key="3">
    <source>
        <dbReference type="EMBL" id="CAF1306804.1"/>
    </source>
</evidence>
<keyword evidence="2" id="KW-1133">Transmembrane helix</keyword>
<keyword evidence="2" id="KW-0812">Transmembrane</keyword>
<protein>
    <submittedName>
        <fullName evidence="3">Uncharacterized protein</fullName>
    </submittedName>
</protein>
<accession>A0A815DW06</accession>
<sequence length="298" mass="34999">MLQNNTVKTETTTTIIESTLNSYDNSGAMMYIIVVLLWYSIGIIFMLGMQMRARSEAIEESARRRTKLLIRNLRDHTTTKEILEELVDKQKRARLWDIYLGTTTNPKDKLNRAETVRIRNIEKQLATMNRNRRLTNDTVLLGEEEVRYFRSRSDSRQIIQESSIVETASTLRRRSSLDQQTLERWKALTNQSKTHEQMPWTIRKLMIGRYFRRSPKKPLQIIHQVSVDSDPIIDNLSSFTNHISMLTRHQSEIIIDRIPSLTERQNPYLTYFYTSPNHSNILTKKFFSVSSDPIVQSE</sequence>
<name>A0A815DW06_9BILA</name>
<reference evidence="3" key="1">
    <citation type="submission" date="2021-02" db="EMBL/GenBank/DDBJ databases">
        <authorList>
            <person name="Nowell W R."/>
        </authorList>
    </citation>
    <scope>NUCLEOTIDE SEQUENCE</scope>
</reference>
<evidence type="ECO:0000256" key="2">
    <source>
        <dbReference type="SAM" id="Phobius"/>
    </source>
</evidence>
<dbReference type="EMBL" id="CAJNON010000534">
    <property type="protein sequence ID" value="CAF1306804.1"/>
    <property type="molecule type" value="Genomic_DNA"/>
</dbReference>
<dbReference type="Proteomes" id="UP000663881">
    <property type="component" value="Unassembled WGS sequence"/>
</dbReference>
<organism evidence="3 5">
    <name type="scientific">Adineta steineri</name>
    <dbReference type="NCBI Taxonomy" id="433720"/>
    <lineage>
        <taxon>Eukaryota</taxon>
        <taxon>Metazoa</taxon>
        <taxon>Spiralia</taxon>
        <taxon>Gnathifera</taxon>
        <taxon>Rotifera</taxon>
        <taxon>Eurotatoria</taxon>
        <taxon>Bdelloidea</taxon>
        <taxon>Adinetida</taxon>
        <taxon>Adinetidae</taxon>
        <taxon>Adineta</taxon>
    </lineage>
</organism>